<dbReference type="GO" id="GO:0019853">
    <property type="term" value="P:L-ascorbic acid biosynthetic process"/>
    <property type="evidence" value="ECO:0007669"/>
    <property type="project" value="TreeGrafter"/>
</dbReference>
<keyword evidence="3" id="KW-0862">Zinc</keyword>
<feature type="binding site" evidence="3">
    <location>
        <position position="90"/>
    </location>
    <ligand>
        <name>substrate</name>
    </ligand>
</feature>
<dbReference type="InterPro" id="IPR011042">
    <property type="entry name" value="6-blade_b-propeller_TolB-like"/>
</dbReference>
<dbReference type="PRINTS" id="PR01790">
    <property type="entry name" value="SMP30FAMILY"/>
</dbReference>
<comment type="cofactor">
    <cofactor evidence="3">
        <name>Zn(2+)</name>
        <dbReference type="ChEBI" id="CHEBI:29105"/>
    </cofactor>
    <text evidence="3">Binds 1 divalent metal cation per subunit.</text>
</comment>
<feature type="binding site" evidence="3">
    <location>
        <position position="192"/>
    </location>
    <ligand>
        <name>a divalent metal cation</name>
        <dbReference type="ChEBI" id="CHEBI:60240"/>
    </ligand>
</feature>
<dbReference type="SUPFAM" id="SSF63829">
    <property type="entry name" value="Calcium-dependent phosphotriesterase"/>
    <property type="match status" value="1"/>
</dbReference>
<evidence type="ECO:0000313" key="5">
    <source>
        <dbReference type="EMBL" id="TFW16616.1"/>
    </source>
</evidence>
<dbReference type="InterPro" id="IPR013658">
    <property type="entry name" value="SGL"/>
</dbReference>
<dbReference type="EMBL" id="SPVF01000207">
    <property type="protein sequence ID" value="TFW16616.1"/>
    <property type="molecule type" value="Genomic_DNA"/>
</dbReference>
<dbReference type="Pfam" id="PF08450">
    <property type="entry name" value="SGL"/>
    <property type="match status" value="1"/>
</dbReference>
<reference evidence="5 6" key="1">
    <citation type="submission" date="2019-03" db="EMBL/GenBank/DDBJ databases">
        <title>Draft Genome Sequence of Massilia arenosa sp. nov., a Novel Massilia Species Isolated from a Sandy-loam Maize Soil.</title>
        <authorList>
            <person name="Raths R."/>
            <person name="Peta V."/>
            <person name="Bucking H."/>
        </authorList>
    </citation>
    <scope>NUCLEOTIDE SEQUENCE [LARGE SCALE GENOMIC DNA]</scope>
    <source>
        <strain evidence="5 6">MC02</strain>
    </source>
</reference>
<dbReference type="Gene3D" id="2.120.10.30">
    <property type="entry name" value="TolB, C-terminal domain"/>
    <property type="match status" value="1"/>
</dbReference>
<dbReference type="AlphaFoldDB" id="A0A4Y9S587"/>
<comment type="caution">
    <text evidence="5">The sequence shown here is derived from an EMBL/GenBank/DDBJ whole genome shotgun (WGS) entry which is preliminary data.</text>
</comment>
<keyword evidence="6" id="KW-1185">Reference proteome</keyword>
<feature type="binding site" evidence="3">
    <location>
        <position position="88"/>
    </location>
    <ligand>
        <name>substrate</name>
    </ligand>
</feature>
<dbReference type="Proteomes" id="UP000298438">
    <property type="component" value="Unassembled WGS sequence"/>
</dbReference>
<evidence type="ECO:0000256" key="3">
    <source>
        <dbReference type="PIRSR" id="PIRSR605511-2"/>
    </source>
</evidence>
<accession>A0A4Y9S587</accession>
<feature type="binding site" evidence="3">
    <location>
        <position position="5"/>
    </location>
    <ligand>
        <name>a divalent metal cation</name>
        <dbReference type="ChEBI" id="CHEBI:60240"/>
    </ligand>
</feature>
<dbReference type="GO" id="GO:0004341">
    <property type="term" value="F:gluconolactonase activity"/>
    <property type="evidence" value="ECO:0007669"/>
    <property type="project" value="TreeGrafter"/>
</dbReference>
<protein>
    <submittedName>
        <fullName evidence="5">SMP-30/gluconolactonase/LRE family protein</fullName>
    </submittedName>
</protein>
<comment type="similarity">
    <text evidence="1">Belongs to the SMP-30/CGR1 family.</text>
</comment>
<keyword evidence="3" id="KW-0479">Metal-binding</keyword>
<evidence type="ECO:0000259" key="4">
    <source>
        <dbReference type="Pfam" id="PF08450"/>
    </source>
</evidence>
<evidence type="ECO:0000256" key="2">
    <source>
        <dbReference type="PIRSR" id="PIRSR605511-1"/>
    </source>
</evidence>
<evidence type="ECO:0000256" key="1">
    <source>
        <dbReference type="ARBA" id="ARBA00008853"/>
    </source>
</evidence>
<sequence length="285" mass="31348">MQVGECPTWHAVESALYWVDIDGKAVHRLHPASGKYSKWPMPSEPSAIAIDADNGLIVAMRHGIAHLNTTDGTLTDLVASPFDQSTMRFNDGRVDPAGRFWIGTLFEPRHTPLADMYVFEHGKLRRAWEGGMTVSNGLGWSPDGKIMYHADTTSHRIDSYDYDVGTGIHSHARRLQTFTADKKAADYGGRPDGAAVDSEGCYWVAMFEGARILRLSPSGEIIRELPVPVKCPTAVAFGGPDLHTLFITSASHNRSDDEKAQYPLTGKVLCTRVDVAGRQEPAYKH</sequence>
<organism evidence="5 6">
    <name type="scientific">Zemynaea arenosa</name>
    <dbReference type="NCBI Taxonomy" id="2561931"/>
    <lineage>
        <taxon>Bacteria</taxon>
        <taxon>Pseudomonadati</taxon>
        <taxon>Pseudomonadota</taxon>
        <taxon>Betaproteobacteria</taxon>
        <taxon>Burkholderiales</taxon>
        <taxon>Oxalobacteraceae</taxon>
        <taxon>Telluria group</taxon>
        <taxon>Zemynaea</taxon>
    </lineage>
</organism>
<dbReference type="OrthoDB" id="9775406at2"/>
<name>A0A4Y9S587_9BURK</name>
<evidence type="ECO:0000313" key="6">
    <source>
        <dbReference type="Proteomes" id="UP000298438"/>
    </source>
</evidence>
<dbReference type="GO" id="GO:0005509">
    <property type="term" value="F:calcium ion binding"/>
    <property type="evidence" value="ECO:0007669"/>
    <property type="project" value="TreeGrafter"/>
</dbReference>
<dbReference type="InterPro" id="IPR005511">
    <property type="entry name" value="SMP-30"/>
</dbReference>
<dbReference type="PANTHER" id="PTHR10907:SF47">
    <property type="entry name" value="REGUCALCIN"/>
    <property type="match status" value="1"/>
</dbReference>
<dbReference type="PANTHER" id="PTHR10907">
    <property type="entry name" value="REGUCALCIN"/>
    <property type="match status" value="1"/>
</dbReference>
<feature type="binding site" evidence="3">
    <location>
        <position position="136"/>
    </location>
    <ligand>
        <name>a divalent metal cation</name>
        <dbReference type="ChEBI" id="CHEBI:60240"/>
    </ligand>
</feature>
<feature type="active site" description="Proton donor/acceptor" evidence="2">
    <location>
        <position position="192"/>
    </location>
</feature>
<feature type="domain" description="SMP-30/Gluconolactonase/LRE-like region" evidence="4">
    <location>
        <begin position="3"/>
        <end position="251"/>
    </location>
</feature>
<proteinExistence type="inferred from homology"/>
<gene>
    <name evidence="5" type="ORF">E4L96_16070</name>
</gene>